<dbReference type="NCBIfam" id="TIGR00228">
    <property type="entry name" value="ruvC"/>
    <property type="match status" value="1"/>
</dbReference>
<dbReference type="HAMAP" id="MF_00034">
    <property type="entry name" value="RuvC"/>
    <property type="match status" value="1"/>
</dbReference>
<feature type="binding site" evidence="13">
    <location>
        <position position="7"/>
    </location>
    <ligand>
        <name>Mg(2+)</name>
        <dbReference type="ChEBI" id="CHEBI:18420"/>
        <label>1</label>
    </ligand>
</feature>
<keyword evidence="3 13" id="KW-0540">Nuclease</keyword>
<comment type="function">
    <text evidence="13">The RuvA-RuvB-RuvC complex processes Holliday junction (HJ) DNA during genetic recombination and DNA repair. Endonuclease that resolves HJ intermediates. Cleaves cruciform DNA by making single-stranded nicks across the HJ at symmetrical positions within the homologous arms, yielding a 5'-phosphate and a 3'-hydroxyl group; requires a central core of homology in the junction. The consensus cleavage sequence is 5'-(A/T)TT(C/G)-3'. Cleavage occurs on the 3'-side of the TT dinucleotide at the point of strand exchange. HJ branch migration catalyzed by RuvA-RuvB allows RuvC to scan DNA until it finds its consensus sequence, where it cleaves and resolves the cruciform DNA.</text>
</comment>
<evidence type="ECO:0000256" key="10">
    <source>
        <dbReference type="ARBA" id="ARBA00023172"/>
    </source>
</evidence>
<keyword evidence="8 13" id="KW-0460">Magnesium</keyword>
<comment type="subunit">
    <text evidence="13">Homodimer which binds Holliday junction (HJ) DNA. The HJ becomes 2-fold symmetrical on binding to RuvC with unstacked arms; it has a different conformation from HJ DNA in complex with RuvA. In the full resolvosome a probable DNA-RuvA(4)-RuvB(12)-RuvC(2) complex forms which resolves the HJ.</text>
</comment>
<evidence type="ECO:0000256" key="5">
    <source>
        <dbReference type="ARBA" id="ARBA00022759"/>
    </source>
</evidence>
<protein>
    <recommendedName>
        <fullName evidence="13 14">Crossover junction endodeoxyribonuclease RuvC</fullName>
        <ecNumber evidence="13 14">3.1.21.10</ecNumber>
    </recommendedName>
    <alternativeName>
        <fullName evidence="13">Holliday junction nuclease RuvC</fullName>
    </alternativeName>
    <alternativeName>
        <fullName evidence="13">Holliday junction resolvase RuvC</fullName>
    </alternativeName>
</protein>
<dbReference type="InterPro" id="IPR002176">
    <property type="entry name" value="X-over_junc_endoDNase_RuvC"/>
</dbReference>
<evidence type="ECO:0000256" key="14">
    <source>
        <dbReference type="NCBIfam" id="TIGR00228"/>
    </source>
</evidence>
<sequence>MIILGIDPGTAKMGWGIIQYQKSQPKAGPPRAEKIKHLGHGLIKTPSSDSIGKRLAVLKEEVEHLLKEHKVDEVVVEKIFFNINKRSAISVGQALGIVHLAAAEFDIPVYEYNSLEVKLLLAGYGRADKKVVQKEMKRRLRLKKHPTPVHAADALAAAFCHILKTHAV</sequence>
<comment type="catalytic activity">
    <reaction evidence="12 13">
        <text>Endonucleolytic cleavage at a junction such as a reciprocal single-stranded crossover between two homologous DNA duplexes (Holliday junction).</text>
        <dbReference type="EC" id="3.1.21.10"/>
    </reaction>
</comment>
<feature type="active site" evidence="13">
    <location>
        <position position="77"/>
    </location>
</feature>
<evidence type="ECO:0000256" key="9">
    <source>
        <dbReference type="ARBA" id="ARBA00023125"/>
    </source>
</evidence>
<dbReference type="EMBL" id="PFSK01000035">
    <property type="protein sequence ID" value="PJC22478.1"/>
    <property type="molecule type" value="Genomic_DNA"/>
</dbReference>
<dbReference type="InterPro" id="IPR012337">
    <property type="entry name" value="RNaseH-like_sf"/>
</dbReference>
<comment type="caution">
    <text evidence="15">The sequence shown here is derived from an EMBL/GenBank/DDBJ whole genome shotgun (WGS) entry which is preliminary data.</text>
</comment>
<proteinExistence type="inferred from homology"/>
<keyword evidence="5 13" id="KW-0255">Endonuclease</keyword>
<dbReference type="GO" id="GO:0008821">
    <property type="term" value="F:crossover junction DNA endonuclease activity"/>
    <property type="evidence" value="ECO:0007669"/>
    <property type="project" value="UniProtKB-UniRule"/>
</dbReference>
<comment type="cofactor">
    <cofactor evidence="13">
        <name>Mg(2+)</name>
        <dbReference type="ChEBI" id="CHEBI:18420"/>
    </cofactor>
    <text evidence="13">Binds 2 Mg(2+) ion per subunit.</text>
</comment>
<keyword evidence="6 13" id="KW-0227">DNA damage</keyword>
<dbReference type="AlphaFoldDB" id="A0A2M8EIH4"/>
<evidence type="ECO:0000256" key="8">
    <source>
        <dbReference type="ARBA" id="ARBA00022842"/>
    </source>
</evidence>
<name>A0A2M8EIH4_UNCKA</name>
<reference evidence="16" key="1">
    <citation type="submission" date="2017-09" db="EMBL/GenBank/DDBJ databases">
        <title>Depth-based differentiation of microbial function through sediment-hosted aquifers and enrichment of novel symbionts in the deep terrestrial subsurface.</title>
        <authorList>
            <person name="Probst A.J."/>
            <person name="Ladd B."/>
            <person name="Jarett J.K."/>
            <person name="Geller-Mcgrath D.E."/>
            <person name="Sieber C.M.K."/>
            <person name="Emerson J.B."/>
            <person name="Anantharaman K."/>
            <person name="Thomas B.C."/>
            <person name="Malmstrom R."/>
            <person name="Stieglmeier M."/>
            <person name="Klingl A."/>
            <person name="Woyke T."/>
            <person name="Ryan C.M."/>
            <person name="Banfield J.F."/>
        </authorList>
    </citation>
    <scope>NUCLEOTIDE SEQUENCE [LARGE SCALE GENOMIC DNA]</scope>
</reference>
<feature type="active site" evidence="13">
    <location>
        <position position="150"/>
    </location>
</feature>
<keyword evidence="7 13" id="KW-0378">Hydrolase</keyword>
<evidence type="ECO:0000256" key="12">
    <source>
        <dbReference type="ARBA" id="ARBA00029354"/>
    </source>
</evidence>
<organism evidence="15 16">
    <name type="scientific">candidate division WWE3 bacterium CG_4_9_14_0_2_um_filter_48_10</name>
    <dbReference type="NCBI Taxonomy" id="1975078"/>
    <lineage>
        <taxon>Bacteria</taxon>
        <taxon>Katanobacteria</taxon>
    </lineage>
</organism>
<evidence type="ECO:0000313" key="15">
    <source>
        <dbReference type="EMBL" id="PJC22478.1"/>
    </source>
</evidence>
<dbReference type="CDD" id="cd16962">
    <property type="entry name" value="RuvC"/>
    <property type="match status" value="1"/>
</dbReference>
<evidence type="ECO:0000313" key="16">
    <source>
        <dbReference type="Proteomes" id="UP000228781"/>
    </source>
</evidence>
<dbReference type="FunFam" id="3.30.420.10:FF:000002">
    <property type="entry name" value="Crossover junction endodeoxyribonuclease RuvC"/>
    <property type="match status" value="1"/>
</dbReference>
<dbReference type="GO" id="GO:0000287">
    <property type="term" value="F:magnesium ion binding"/>
    <property type="evidence" value="ECO:0007669"/>
    <property type="project" value="UniProtKB-UniRule"/>
</dbReference>
<feature type="active site" evidence="13">
    <location>
        <position position="7"/>
    </location>
</feature>
<dbReference type="EC" id="3.1.21.10" evidence="13 14"/>
<evidence type="ECO:0000256" key="11">
    <source>
        <dbReference type="ARBA" id="ARBA00023204"/>
    </source>
</evidence>
<evidence type="ECO:0000256" key="7">
    <source>
        <dbReference type="ARBA" id="ARBA00022801"/>
    </source>
</evidence>
<gene>
    <name evidence="13 15" type="primary">ruvC</name>
    <name evidence="15" type="ORF">CO059_02435</name>
</gene>
<evidence type="ECO:0000256" key="3">
    <source>
        <dbReference type="ARBA" id="ARBA00022722"/>
    </source>
</evidence>
<dbReference type="SUPFAM" id="SSF53098">
    <property type="entry name" value="Ribonuclease H-like"/>
    <property type="match status" value="1"/>
</dbReference>
<dbReference type="GO" id="GO:0003677">
    <property type="term" value="F:DNA binding"/>
    <property type="evidence" value="ECO:0007669"/>
    <property type="project" value="UniProtKB-KW"/>
</dbReference>
<dbReference type="Pfam" id="PF02075">
    <property type="entry name" value="RuvC"/>
    <property type="match status" value="1"/>
</dbReference>
<keyword evidence="4 13" id="KW-0479">Metal-binding</keyword>
<evidence type="ECO:0000256" key="6">
    <source>
        <dbReference type="ARBA" id="ARBA00022763"/>
    </source>
</evidence>
<dbReference type="Gene3D" id="3.30.420.10">
    <property type="entry name" value="Ribonuclease H-like superfamily/Ribonuclease H"/>
    <property type="match status" value="1"/>
</dbReference>
<keyword evidence="9 13" id="KW-0238">DNA-binding</keyword>
<dbReference type="GO" id="GO:0005737">
    <property type="term" value="C:cytoplasm"/>
    <property type="evidence" value="ECO:0007669"/>
    <property type="project" value="UniProtKB-SubCell"/>
</dbReference>
<feature type="binding site" evidence="13">
    <location>
        <position position="77"/>
    </location>
    <ligand>
        <name>Mg(2+)</name>
        <dbReference type="ChEBI" id="CHEBI:18420"/>
        <label>2</label>
    </ligand>
</feature>
<dbReference type="GO" id="GO:0006281">
    <property type="term" value="P:DNA repair"/>
    <property type="evidence" value="ECO:0007669"/>
    <property type="project" value="UniProtKB-UniRule"/>
</dbReference>
<evidence type="ECO:0000256" key="2">
    <source>
        <dbReference type="ARBA" id="ARBA00022490"/>
    </source>
</evidence>
<evidence type="ECO:0000256" key="4">
    <source>
        <dbReference type="ARBA" id="ARBA00022723"/>
    </source>
</evidence>
<evidence type="ECO:0000256" key="13">
    <source>
        <dbReference type="HAMAP-Rule" id="MF_00034"/>
    </source>
</evidence>
<accession>A0A2M8EIH4</accession>
<keyword evidence="2 13" id="KW-0963">Cytoplasm</keyword>
<comment type="similarity">
    <text evidence="1 13">Belongs to the RuvC family.</text>
</comment>
<evidence type="ECO:0000256" key="1">
    <source>
        <dbReference type="ARBA" id="ARBA00009518"/>
    </source>
</evidence>
<feature type="binding site" evidence="13">
    <location>
        <position position="150"/>
    </location>
    <ligand>
        <name>Mg(2+)</name>
        <dbReference type="ChEBI" id="CHEBI:18420"/>
        <label>1</label>
    </ligand>
</feature>
<dbReference type="PANTHER" id="PTHR30194">
    <property type="entry name" value="CROSSOVER JUNCTION ENDODEOXYRIBONUCLEASE RUVC"/>
    <property type="match status" value="1"/>
</dbReference>
<dbReference type="PANTHER" id="PTHR30194:SF3">
    <property type="entry name" value="CROSSOVER JUNCTION ENDODEOXYRIBONUCLEASE RUVC"/>
    <property type="match status" value="1"/>
</dbReference>
<dbReference type="GO" id="GO:0006310">
    <property type="term" value="P:DNA recombination"/>
    <property type="evidence" value="ECO:0007669"/>
    <property type="project" value="UniProtKB-UniRule"/>
</dbReference>
<dbReference type="Proteomes" id="UP000228781">
    <property type="component" value="Unassembled WGS sequence"/>
</dbReference>
<dbReference type="GO" id="GO:0048476">
    <property type="term" value="C:Holliday junction resolvase complex"/>
    <property type="evidence" value="ECO:0007669"/>
    <property type="project" value="UniProtKB-UniRule"/>
</dbReference>
<keyword evidence="11 13" id="KW-0234">DNA repair</keyword>
<comment type="subcellular location">
    <subcellularLocation>
        <location evidence="13">Cytoplasm</location>
    </subcellularLocation>
</comment>
<dbReference type="InterPro" id="IPR036397">
    <property type="entry name" value="RNaseH_sf"/>
</dbReference>
<dbReference type="PRINTS" id="PR00696">
    <property type="entry name" value="RSOLVASERUVC"/>
</dbReference>
<keyword evidence="10 13" id="KW-0233">DNA recombination</keyword>